<organism evidence="1 2">
    <name type="scientific">Suillus luteus UH-Slu-Lm8-n1</name>
    <dbReference type="NCBI Taxonomy" id="930992"/>
    <lineage>
        <taxon>Eukaryota</taxon>
        <taxon>Fungi</taxon>
        <taxon>Dikarya</taxon>
        <taxon>Basidiomycota</taxon>
        <taxon>Agaricomycotina</taxon>
        <taxon>Agaricomycetes</taxon>
        <taxon>Agaricomycetidae</taxon>
        <taxon>Boletales</taxon>
        <taxon>Suillineae</taxon>
        <taxon>Suillaceae</taxon>
        <taxon>Suillus</taxon>
    </lineage>
</organism>
<protein>
    <submittedName>
        <fullName evidence="1">Uncharacterized protein</fullName>
    </submittedName>
</protein>
<dbReference type="AlphaFoldDB" id="A0A0D0AIG3"/>
<dbReference type="HOGENOM" id="CLU_2335051_0_0_1"/>
<dbReference type="EMBL" id="KN835829">
    <property type="protein sequence ID" value="KIK33992.1"/>
    <property type="molecule type" value="Genomic_DNA"/>
</dbReference>
<sequence>MIVSRPSAQPPQLEDFGCHAHGFNLPLFARLTTTSQSCVLWPPERYESLTHYGICIVALIHPVELGISTMPILLQIHQTTMKTEWKTLCDFIFKGHTG</sequence>
<keyword evidence="2" id="KW-1185">Reference proteome</keyword>
<evidence type="ECO:0000313" key="1">
    <source>
        <dbReference type="EMBL" id="KIK33992.1"/>
    </source>
</evidence>
<reference evidence="2" key="2">
    <citation type="submission" date="2015-01" db="EMBL/GenBank/DDBJ databases">
        <title>Evolutionary Origins and Diversification of the Mycorrhizal Mutualists.</title>
        <authorList>
            <consortium name="DOE Joint Genome Institute"/>
            <consortium name="Mycorrhizal Genomics Consortium"/>
            <person name="Kohler A."/>
            <person name="Kuo A."/>
            <person name="Nagy L.G."/>
            <person name="Floudas D."/>
            <person name="Copeland A."/>
            <person name="Barry K.W."/>
            <person name="Cichocki N."/>
            <person name="Veneault-Fourrey C."/>
            <person name="LaButti K."/>
            <person name="Lindquist E.A."/>
            <person name="Lipzen A."/>
            <person name="Lundell T."/>
            <person name="Morin E."/>
            <person name="Murat C."/>
            <person name="Riley R."/>
            <person name="Ohm R."/>
            <person name="Sun H."/>
            <person name="Tunlid A."/>
            <person name="Henrissat B."/>
            <person name="Grigoriev I.V."/>
            <person name="Hibbett D.S."/>
            <person name="Martin F."/>
        </authorList>
    </citation>
    <scope>NUCLEOTIDE SEQUENCE [LARGE SCALE GENOMIC DNA]</scope>
    <source>
        <strain evidence="2">UH-Slu-Lm8-n1</strain>
    </source>
</reference>
<dbReference type="Proteomes" id="UP000054485">
    <property type="component" value="Unassembled WGS sequence"/>
</dbReference>
<reference evidence="1 2" key="1">
    <citation type="submission" date="2014-04" db="EMBL/GenBank/DDBJ databases">
        <authorList>
            <consortium name="DOE Joint Genome Institute"/>
            <person name="Kuo A."/>
            <person name="Ruytinx J."/>
            <person name="Rineau F."/>
            <person name="Colpaert J."/>
            <person name="Kohler A."/>
            <person name="Nagy L.G."/>
            <person name="Floudas D."/>
            <person name="Copeland A."/>
            <person name="Barry K.W."/>
            <person name="Cichocki N."/>
            <person name="Veneault-Fourrey C."/>
            <person name="LaButti K."/>
            <person name="Lindquist E.A."/>
            <person name="Lipzen A."/>
            <person name="Lundell T."/>
            <person name="Morin E."/>
            <person name="Murat C."/>
            <person name="Sun H."/>
            <person name="Tunlid A."/>
            <person name="Henrissat B."/>
            <person name="Grigoriev I.V."/>
            <person name="Hibbett D.S."/>
            <person name="Martin F."/>
            <person name="Nordberg H.P."/>
            <person name="Cantor M.N."/>
            <person name="Hua S.X."/>
        </authorList>
    </citation>
    <scope>NUCLEOTIDE SEQUENCE [LARGE SCALE GENOMIC DNA]</scope>
    <source>
        <strain evidence="1 2">UH-Slu-Lm8-n1</strain>
    </source>
</reference>
<evidence type="ECO:0000313" key="2">
    <source>
        <dbReference type="Proteomes" id="UP000054485"/>
    </source>
</evidence>
<name>A0A0D0AIG3_9AGAM</name>
<accession>A0A0D0AIG3</accession>
<gene>
    <name evidence="1" type="ORF">CY34DRAFT_665537</name>
</gene>
<proteinExistence type="predicted"/>
<dbReference type="InParanoid" id="A0A0D0AIG3"/>